<evidence type="ECO:0000256" key="12">
    <source>
        <dbReference type="ARBA" id="ARBA00037442"/>
    </source>
</evidence>
<dbReference type="Gene3D" id="3.30.70.1230">
    <property type="entry name" value="Nucleotide cyclase"/>
    <property type="match status" value="1"/>
</dbReference>
<evidence type="ECO:0000259" key="18">
    <source>
        <dbReference type="PROSITE" id="PS50125"/>
    </source>
</evidence>
<reference evidence="19 20" key="1">
    <citation type="submission" date="2025-04" db="UniProtKB">
        <authorList>
            <consortium name="RefSeq"/>
        </authorList>
    </citation>
    <scope>IDENTIFICATION</scope>
</reference>
<dbReference type="RefSeq" id="XP_016973797.1">
    <property type="nucleotide sequence ID" value="XM_017118308.1"/>
</dbReference>
<keyword evidence="10 16" id="KW-0456">Lyase</keyword>
<dbReference type="Gene3D" id="6.10.250.780">
    <property type="match status" value="1"/>
</dbReference>
<dbReference type="OrthoDB" id="6127067at2759"/>
<evidence type="ECO:0000256" key="10">
    <source>
        <dbReference type="ARBA" id="ARBA00023239"/>
    </source>
</evidence>
<evidence type="ECO:0000313" key="20">
    <source>
        <dbReference type="RefSeq" id="XP_016973797.1"/>
    </source>
</evidence>
<dbReference type="EC" id="4.6.1.2" evidence="3"/>
<evidence type="ECO:0000256" key="15">
    <source>
        <dbReference type="ARBA" id="ARBA00043208"/>
    </source>
</evidence>
<feature type="compositionally biased region" description="Low complexity" evidence="17">
    <location>
        <begin position="731"/>
        <end position="754"/>
    </location>
</feature>
<evidence type="ECO:0000256" key="8">
    <source>
        <dbReference type="ARBA" id="ARBA00023004"/>
    </source>
</evidence>
<evidence type="ECO:0000256" key="5">
    <source>
        <dbReference type="ARBA" id="ARBA00022617"/>
    </source>
</evidence>
<dbReference type="CDD" id="cd07302">
    <property type="entry name" value="CHD"/>
    <property type="match status" value="1"/>
</dbReference>
<dbReference type="PROSITE" id="PS50125">
    <property type="entry name" value="GUANYLATE_CYCLASE_2"/>
    <property type="match status" value="1"/>
</dbReference>
<keyword evidence="8" id="KW-0408">Iron</keyword>
<dbReference type="InterPro" id="IPR011645">
    <property type="entry name" value="HNOB_dom_associated"/>
</dbReference>
<evidence type="ECO:0000256" key="2">
    <source>
        <dbReference type="ARBA" id="ARBA00004496"/>
    </source>
</evidence>
<dbReference type="SMART" id="SM00044">
    <property type="entry name" value="CYCc"/>
    <property type="match status" value="1"/>
</dbReference>
<comment type="subcellular location">
    <subcellularLocation>
        <location evidence="2">Cytoplasm</location>
    </subcellularLocation>
</comment>
<keyword evidence="9" id="KW-0342">GTP-binding</keyword>
<feature type="domain" description="Guanylate cyclase" evidence="18">
    <location>
        <begin position="524"/>
        <end position="657"/>
    </location>
</feature>
<dbReference type="SUPFAM" id="SSF111126">
    <property type="entry name" value="Ligand-binding domain in the NO signalling and Golgi transport"/>
    <property type="match status" value="1"/>
</dbReference>
<dbReference type="PANTHER" id="PTHR45655:SF2">
    <property type="entry name" value="GUANYLATE CYCLASE SOLUBLE SUBUNIT BETA-1"/>
    <property type="match status" value="1"/>
</dbReference>
<feature type="compositionally biased region" description="Low complexity" evidence="17">
    <location>
        <begin position="215"/>
        <end position="231"/>
    </location>
</feature>
<dbReference type="RefSeq" id="XP_016973795.2">
    <property type="nucleotide sequence ID" value="XM_017118306.2"/>
</dbReference>
<comment type="function">
    <text evidence="12">Mediates responses to nitric oxide (NO) by catalyzing the biosynthesis of the signaling molecule cGMP.</text>
</comment>
<protein>
    <recommendedName>
        <fullName evidence="13">Guanylate cyclase soluble subunit beta-1</fullName>
        <ecNumber evidence="3">4.6.1.2</ecNumber>
    </recommendedName>
    <alternativeName>
        <fullName evidence="14">Guanylate cyclase soluble subunit beta-3</fullName>
    </alternativeName>
    <alternativeName>
        <fullName evidence="15">Soluble guanylate cyclase small subunit</fullName>
    </alternativeName>
</protein>
<accession>A0A6P4E751</accession>
<name>A0A6P4E751_DRORH</name>
<dbReference type="InterPro" id="IPR038158">
    <property type="entry name" value="H-NOX_domain_sf"/>
</dbReference>
<dbReference type="GO" id="GO:0020037">
    <property type="term" value="F:heme binding"/>
    <property type="evidence" value="ECO:0007669"/>
    <property type="project" value="InterPro"/>
</dbReference>
<evidence type="ECO:0000256" key="1">
    <source>
        <dbReference type="ARBA" id="ARBA00001971"/>
    </source>
</evidence>
<dbReference type="Pfam" id="PF07701">
    <property type="entry name" value="HNOBA"/>
    <property type="match status" value="1"/>
</dbReference>
<evidence type="ECO:0000256" key="4">
    <source>
        <dbReference type="ARBA" id="ARBA00022490"/>
    </source>
</evidence>
<evidence type="ECO:0000313" key="19">
    <source>
        <dbReference type="RefSeq" id="XP_016973795.1"/>
    </source>
</evidence>
<dbReference type="RefSeq" id="XP_016973795.1">
    <property type="nucleotide sequence ID" value="XM_017118306.1"/>
</dbReference>
<dbReference type="FunFam" id="3.30.450.260:FF:000002">
    <property type="entry name" value="guanylate cyclase soluble subunit alpha-2"/>
    <property type="match status" value="1"/>
</dbReference>
<dbReference type="Gene3D" id="3.90.1520.10">
    <property type="entry name" value="H-NOX domain"/>
    <property type="match status" value="1"/>
</dbReference>
<dbReference type="AlphaFoldDB" id="A0A6P4E751"/>
<dbReference type="PANTHER" id="PTHR45655">
    <property type="entry name" value="GUANYLATE CYCLASE SOLUBLE SUBUNIT BETA-2"/>
    <property type="match status" value="1"/>
</dbReference>
<dbReference type="InterPro" id="IPR042463">
    <property type="entry name" value="HNOB_dom_associated_sf"/>
</dbReference>
<comment type="cofactor">
    <cofactor evidence="1">
        <name>heme</name>
        <dbReference type="ChEBI" id="CHEBI:30413"/>
    </cofactor>
</comment>
<feature type="region of interest" description="Disordered" evidence="17">
    <location>
        <begin position="717"/>
        <end position="775"/>
    </location>
</feature>
<dbReference type="GO" id="GO:0019934">
    <property type="term" value="P:cGMP-mediated signaling"/>
    <property type="evidence" value="ECO:0007669"/>
    <property type="project" value="TreeGrafter"/>
</dbReference>
<dbReference type="GO" id="GO:0070482">
    <property type="term" value="P:response to oxygen levels"/>
    <property type="evidence" value="ECO:0007669"/>
    <property type="project" value="TreeGrafter"/>
</dbReference>
<dbReference type="GO" id="GO:0004383">
    <property type="term" value="F:guanylate cyclase activity"/>
    <property type="evidence" value="ECO:0007669"/>
    <property type="project" value="UniProtKB-EC"/>
</dbReference>
<dbReference type="InterPro" id="IPR029787">
    <property type="entry name" value="Nucleotide_cyclase"/>
</dbReference>
<dbReference type="SUPFAM" id="SSF55073">
    <property type="entry name" value="Nucleotide cyclase"/>
    <property type="match status" value="1"/>
</dbReference>
<keyword evidence="6" id="KW-0479">Metal-binding</keyword>
<keyword evidence="7" id="KW-0547">Nucleotide-binding</keyword>
<evidence type="ECO:0000256" key="6">
    <source>
        <dbReference type="ARBA" id="ARBA00022723"/>
    </source>
</evidence>
<evidence type="ECO:0000256" key="11">
    <source>
        <dbReference type="ARBA" id="ARBA00023293"/>
    </source>
</evidence>
<comment type="similarity">
    <text evidence="16">Belongs to the adenylyl cyclase class-4/guanylyl cyclase family.</text>
</comment>
<dbReference type="FunFam" id="3.90.1520.10:FF:000001">
    <property type="entry name" value="Guanylate cyclase soluble subunit beta-1"/>
    <property type="match status" value="1"/>
</dbReference>
<dbReference type="Gene3D" id="3.30.450.260">
    <property type="entry name" value="Haem NO binding associated domain"/>
    <property type="match status" value="1"/>
</dbReference>
<evidence type="ECO:0000256" key="9">
    <source>
        <dbReference type="ARBA" id="ARBA00023134"/>
    </source>
</evidence>
<evidence type="ECO:0000256" key="3">
    <source>
        <dbReference type="ARBA" id="ARBA00012202"/>
    </source>
</evidence>
<gene>
    <name evidence="19 20" type="primary">LOC108040726</name>
</gene>
<dbReference type="GO" id="GO:0005525">
    <property type="term" value="F:GTP binding"/>
    <property type="evidence" value="ECO:0007669"/>
    <property type="project" value="UniProtKB-KW"/>
</dbReference>
<dbReference type="InterPro" id="IPR018297">
    <property type="entry name" value="A/G_cyclase_CS"/>
</dbReference>
<dbReference type="PROSITE" id="PS00452">
    <property type="entry name" value="GUANYLATE_CYCLASE_1"/>
    <property type="match status" value="1"/>
</dbReference>
<keyword evidence="5" id="KW-0349">Heme</keyword>
<dbReference type="InterPro" id="IPR024096">
    <property type="entry name" value="NO_sig/Golgi_transp_ligand-bd"/>
</dbReference>
<organism evidence="20">
    <name type="scientific">Drosophila rhopaloa</name>
    <name type="common">Fruit fly</name>
    <dbReference type="NCBI Taxonomy" id="1041015"/>
    <lineage>
        <taxon>Eukaryota</taxon>
        <taxon>Metazoa</taxon>
        <taxon>Ecdysozoa</taxon>
        <taxon>Arthropoda</taxon>
        <taxon>Hexapoda</taxon>
        <taxon>Insecta</taxon>
        <taxon>Pterygota</taxon>
        <taxon>Neoptera</taxon>
        <taxon>Endopterygota</taxon>
        <taxon>Diptera</taxon>
        <taxon>Brachycera</taxon>
        <taxon>Muscomorpha</taxon>
        <taxon>Ephydroidea</taxon>
        <taxon>Drosophilidae</taxon>
        <taxon>Drosophila</taxon>
        <taxon>Sophophora</taxon>
    </lineage>
</organism>
<dbReference type="GO" id="GO:0046872">
    <property type="term" value="F:metal ion binding"/>
    <property type="evidence" value="ECO:0007669"/>
    <property type="project" value="UniProtKB-KW"/>
</dbReference>
<dbReference type="RefSeq" id="XP_016973797.2">
    <property type="nucleotide sequence ID" value="XM_017118308.2"/>
</dbReference>
<dbReference type="Pfam" id="PF00211">
    <property type="entry name" value="Guanylate_cyc"/>
    <property type="match status" value="1"/>
</dbReference>
<dbReference type="GO" id="GO:0008074">
    <property type="term" value="C:guanylate cyclase complex, soluble"/>
    <property type="evidence" value="ECO:0007669"/>
    <property type="project" value="TreeGrafter"/>
</dbReference>
<dbReference type="FunFam" id="3.30.70.1230:FF:000005">
    <property type="entry name" value="Guanylate cyclase soluble subunit beta-1"/>
    <property type="match status" value="1"/>
</dbReference>
<dbReference type="InterPro" id="IPR001054">
    <property type="entry name" value="A/G_cyclase"/>
</dbReference>
<dbReference type="InterPro" id="IPR011644">
    <property type="entry name" value="Heme_NO-bd"/>
</dbReference>
<keyword evidence="11" id="KW-0141">cGMP biosynthesis</keyword>
<sequence>MYGFVNYALELLVLKHFGEEIWEKIKKKAMVSMEGQFLVRQIYDDEITYNLIGAAVEILNIPADDILELFGKTFFEFCQDSGYDKILQVLGATPRDFLQNLDALHDHLGTLYPGMRAPSFRCTEKDGELLLHYYSERPGLEHIVIGIVKAVASKLHGVEVEIDIVKRKGEPIDEAEKERAIARENQQLQDEATATTTGSATVVLAPSTDAERNNNHNGSSNNGVANNANVNNNNDGQQIASETEPAIALNTCPIAQDSFDCDGDKEQKCLRLLKNKSDDIERYDHVQFLIREINVAAKSQDDAKKDEVPDDMEFLCEAPLISPSTFCKVFPFHLMFDRQMKIVQAGKAVSRVIPRVAEENCSLIEVVEAIRPHLQLNFENILSHINTIYVLQTRQGAMSSRHEQRFLRLKGQMMYIPETDRILFQCYPSVMNLDDLTKKGLYISDVPLHDAARDLVLLSEKFEAEYKLTKNLEMLTDKLQQTFRDLESEKQKTDRLLYSVLPKSVANELRHQRPVPPKRYDSVTLMFSGIVGFGQYCAANTDPDGAMKIVKMLNELYTVFDALTDSKRNLNVYKVETVGDKYMAVSGLPDHCEDHAKCMARVALDMMDMAKNVKMGSNPVQITIGIHSGEVVTGVIGNRVPRYCLFGNTVNLTSRTETTGVPGRINVSEETYRLLCLAINQDDSFHLEYRGPVIMKGKPTPMDCWFLTRATTSILGGASSTSGGGGGGNGSLDSPLLQPTTPTTGGATPFGTAAQRTAGHASVSRTSSAGGGGGT</sequence>
<evidence type="ECO:0000256" key="17">
    <source>
        <dbReference type="SAM" id="MobiDB-lite"/>
    </source>
</evidence>
<keyword evidence="4" id="KW-0963">Cytoplasm</keyword>
<proteinExistence type="inferred from homology"/>
<evidence type="ECO:0000256" key="7">
    <source>
        <dbReference type="ARBA" id="ARBA00022741"/>
    </source>
</evidence>
<evidence type="ECO:0000256" key="16">
    <source>
        <dbReference type="RuleBase" id="RU000405"/>
    </source>
</evidence>
<evidence type="ECO:0000256" key="13">
    <source>
        <dbReference type="ARBA" id="ARBA00039698"/>
    </source>
</evidence>
<evidence type="ECO:0000256" key="14">
    <source>
        <dbReference type="ARBA" id="ARBA00041698"/>
    </source>
</evidence>
<feature type="region of interest" description="Disordered" evidence="17">
    <location>
        <begin position="208"/>
        <end position="231"/>
    </location>
</feature>
<dbReference type="Pfam" id="PF07700">
    <property type="entry name" value="HNOB"/>
    <property type="match status" value="1"/>
</dbReference>